<evidence type="ECO:0000256" key="5">
    <source>
        <dbReference type="ARBA" id="ARBA00022989"/>
    </source>
</evidence>
<dbReference type="RefSeq" id="XP_028359252.2">
    <property type="nucleotide sequence ID" value="XM_028503451.2"/>
</dbReference>
<dbReference type="FunFam" id="2.60.120.920:FF:000004">
    <property type="entry name" value="Butyrophilin subfamily 1 member A1"/>
    <property type="match status" value="1"/>
</dbReference>
<evidence type="ECO:0000256" key="3">
    <source>
        <dbReference type="ARBA" id="ARBA00022692"/>
    </source>
</evidence>
<reference evidence="16" key="1">
    <citation type="submission" date="2025-08" db="UniProtKB">
        <authorList>
            <consortium name="RefSeq"/>
        </authorList>
    </citation>
    <scope>IDENTIFICATION</scope>
    <source>
        <tissue evidence="16">Muscle</tissue>
    </source>
</reference>
<evidence type="ECO:0000259" key="13">
    <source>
        <dbReference type="PROSITE" id="PS50188"/>
    </source>
</evidence>
<dbReference type="SUPFAM" id="SSF49899">
    <property type="entry name" value="Concanavalin A-like lectins/glucanases"/>
    <property type="match status" value="1"/>
</dbReference>
<dbReference type="OrthoDB" id="8901134at2759"/>
<accession>A0A6J2KV38</accession>
<dbReference type="GO" id="GO:0005102">
    <property type="term" value="F:signaling receptor binding"/>
    <property type="evidence" value="ECO:0007669"/>
    <property type="project" value="TreeGrafter"/>
</dbReference>
<dbReference type="PRINTS" id="PR01407">
    <property type="entry name" value="BUTYPHLNCDUF"/>
</dbReference>
<dbReference type="GeneID" id="114489485"/>
<feature type="chain" id="PRO_5028876246" evidence="12">
    <location>
        <begin position="28"/>
        <end position="580"/>
    </location>
</feature>
<dbReference type="SMART" id="SM00589">
    <property type="entry name" value="PRY"/>
    <property type="match status" value="1"/>
</dbReference>
<dbReference type="SMART" id="SM00406">
    <property type="entry name" value="IGv"/>
    <property type="match status" value="1"/>
</dbReference>
<dbReference type="Proteomes" id="UP000504628">
    <property type="component" value="Chromosome 14"/>
</dbReference>
<evidence type="ECO:0000256" key="9">
    <source>
        <dbReference type="ARBA" id="ARBA00023319"/>
    </source>
</evidence>
<dbReference type="InterPro" id="IPR043136">
    <property type="entry name" value="B30.2/SPRY_sf"/>
</dbReference>
<dbReference type="InterPro" id="IPR050504">
    <property type="entry name" value="IgSF_BTN/MOG"/>
</dbReference>
<comment type="subcellular location">
    <subcellularLocation>
        <location evidence="1">Membrane</location>
        <topology evidence="1">Single-pass type I membrane protein</topology>
    </subcellularLocation>
</comment>
<dbReference type="SUPFAM" id="SSF48726">
    <property type="entry name" value="Immunoglobulin"/>
    <property type="match status" value="2"/>
</dbReference>
<keyword evidence="5 11" id="KW-1133">Transmembrane helix</keyword>
<feature type="region of interest" description="Disordered" evidence="10">
    <location>
        <begin position="516"/>
        <end position="550"/>
    </location>
</feature>
<keyword evidence="8" id="KW-0325">Glycoprotein</keyword>
<dbReference type="InterPro" id="IPR013106">
    <property type="entry name" value="Ig_V-set"/>
</dbReference>
<dbReference type="InterPro" id="IPR003877">
    <property type="entry name" value="SPRY_dom"/>
</dbReference>
<evidence type="ECO:0000256" key="6">
    <source>
        <dbReference type="ARBA" id="ARBA00023136"/>
    </source>
</evidence>
<dbReference type="FunFam" id="2.60.40.10:FF:000208">
    <property type="entry name" value="Butyrophilin subfamily 1 member A1"/>
    <property type="match status" value="1"/>
</dbReference>
<keyword evidence="9" id="KW-0393">Immunoglobulin domain</keyword>
<dbReference type="Pfam" id="PF00622">
    <property type="entry name" value="SPRY"/>
    <property type="match status" value="1"/>
</dbReference>
<dbReference type="Pfam" id="PF13765">
    <property type="entry name" value="PRY"/>
    <property type="match status" value="1"/>
</dbReference>
<dbReference type="PROSITE" id="PS50835">
    <property type="entry name" value="IG_LIKE"/>
    <property type="match status" value="2"/>
</dbReference>
<dbReference type="Pfam" id="PF07686">
    <property type="entry name" value="V-set"/>
    <property type="match status" value="1"/>
</dbReference>
<keyword evidence="3 11" id="KW-0812">Transmembrane</keyword>
<dbReference type="InterPro" id="IPR006574">
    <property type="entry name" value="PRY"/>
</dbReference>
<dbReference type="FunFam" id="2.60.40.10:FF:000088">
    <property type="entry name" value="Butyrophilin subfamily 1 member A1"/>
    <property type="match status" value="1"/>
</dbReference>
<keyword evidence="15" id="KW-1185">Reference proteome</keyword>
<dbReference type="InterPro" id="IPR003599">
    <property type="entry name" value="Ig_sub"/>
</dbReference>
<dbReference type="GO" id="GO:0009897">
    <property type="term" value="C:external side of plasma membrane"/>
    <property type="evidence" value="ECO:0007669"/>
    <property type="project" value="TreeGrafter"/>
</dbReference>
<dbReference type="InterPro" id="IPR013783">
    <property type="entry name" value="Ig-like_fold"/>
</dbReference>
<feature type="domain" description="B30.2/SPRY" evidence="13">
    <location>
        <begin position="319"/>
        <end position="514"/>
    </location>
</feature>
<dbReference type="GO" id="GO:0001817">
    <property type="term" value="P:regulation of cytokine production"/>
    <property type="evidence" value="ECO:0007669"/>
    <property type="project" value="TreeGrafter"/>
</dbReference>
<dbReference type="InParanoid" id="A0A6J2KV38"/>
<evidence type="ECO:0000256" key="8">
    <source>
        <dbReference type="ARBA" id="ARBA00023180"/>
    </source>
</evidence>
<evidence type="ECO:0000256" key="1">
    <source>
        <dbReference type="ARBA" id="ARBA00004479"/>
    </source>
</evidence>
<keyword evidence="4 12" id="KW-0732">Signal</keyword>
<dbReference type="GO" id="GO:0050852">
    <property type="term" value="P:T cell receptor signaling pathway"/>
    <property type="evidence" value="ECO:0007669"/>
    <property type="project" value="TreeGrafter"/>
</dbReference>
<evidence type="ECO:0000256" key="2">
    <source>
        <dbReference type="ARBA" id="ARBA00007591"/>
    </source>
</evidence>
<evidence type="ECO:0000256" key="12">
    <source>
        <dbReference type="SAM" id="SignalP"/>
    </source>
</evidence>
<evidence type="ECO:0000313" key="16">
    <source>
        <dbReference type="RefSeq" id="XP_028359252.2"/>
    </source>
</evidence>
<dbReference type="InterPro" id="IPR053896">
    <property type="entry name" value="BTN3A2-like_Ig-C"/>
</dbReference>
<feature type="transmembrane region" description="Helical" evidence="11">
    <location>
        <begin position="245"/>
        <end position="268"/>
    </location>
</feature>
<evidence type="ECO:0000256" key="11">
    <source>
        <dbReference type="SAM" id="Phobius"/>
    </source>
</evidence>
<sequence length="580" mass="64133">MVRRLVPCLPALPVCLAVVQLLSPCSAQFAVVGPPEPILAMVGEDAELPCHLSPEMSAETMELRWERPSPRQVVHTYAHGQEDTPAAEFRGRTWILREDITVGKAALRIRDLRASDSGTYLCYFQDGDFLENALVQLKVAALGSGPHVEMKGYEAGGIRVECTSAGWYPQPQIQWRDARGHSLSAEVATAAADPQGLYAASASVILEAGSGEGVSCVIRNPLLGQERSSSMVSIAGPFFWNAQPWVVALGVTLPALLGLLAGTWYFLWRQQKENQALSQEKERERAEKEAAQAQEQRERSAKEKLQDELRCLKTLYLPREERSQAYAEWKTALFQPADVILALDTAHPNLRVSRDQRSLWWTSTRQNLPDNPERFWENCCVLGCESFTSGRHFWEVEVGDRAQWCVGVCREDVERKHWVKINPENGFWVIGRYSGKYYEALMDTRSRLTVASPPEKVGVFLDCELGEVSFYNAHGGSHIFTFPPTRFSGPLRPVFDTWTLDPTPLTICPVQEAVGRSLVPDPGPDPSLETPVAPGSAAGNGDPQAEETSLLLAAPPGAEGLLDSKRLSRKTLKTLSDGLL</sequence>
<dbReference type="CDD" id="cd05713">
    <property type="entry name" value="IgV_MOG_like"/>
    <property type="match status" value="1"/>
</dbReference>
<protein>
    <submittedName>
        <fullName evidence="16">Butyrophilin subfamily 3 member A3-like</fullName>
    </submittedName>
</protein>
<dbReference type="InterPro" id="IPR036179">
    <property type="entry name" value="Ig-like_dom_sf"/>
</dbReference>
<evidence type="ECO:0000256" key="10">
    <source>
        <dbReference type="SAM" id="MobiDB-lite"/>
    </source>
</evidence>
<dbReference type="Gene3D" id="2.60.40.10">
    <property type="entry name" value="Immunoglobulins"/>
    <property type="match status" value="2"/>
</dbReference>
<evidence type="ECO:0000256" key="4">
    <source>
        <dbReference type="ARBA" id="ARBA00022729"/>
    </source>
</evidence>
<feature type="compositionally biased region" description="Basic and acidic residues" evidence="10">
    <location>
        <begin position="279"/>
        <end position="301"/>
    </location>
</feature>
<gene>
    <name evidence="16" type="primary">LOC114489485</name>
</gene>
<evidence type="ECO:0000313" key="15">
    <source>
        <dbReference type="Proteomes" id="UP000504628"/>
    </source>
</evidence>
<feature type="region of interest" description="Disordered" evidence="10">
    <location>
        <begin position="278"/>
        <end position="301"/>
    </location>
</feature>
<dbReference type="Pfam" id="PF22705">
    <property type="entry name" value="C2-set_3"/>
    <property type="match status" value="1"/>
</dbReference>
<evidence type="ECO:0000256" key="7">
    <source>
        <dbReference type="ARBA" id="ARBA00023157"/>
    </source>
</evidence>
<name>A0A6J2KV38_9CHIR</name>
<dbReference type="Gene3D" id="2.60.120.920">
    <property type="match status" value="1"/>
</dbReference>
<comment type="similarity">
    <text evidence="2">Belongs to the immunoglobulin superfamily. BTN/MOG family.</text>
</comment>
<dbReference type="KEGG" id="pdic:114489485"/>
<feature type="signal peptide" evidence="12">
    <location>
        <begin position="1"/>
        <end position="27"/>
    </location>
</feature>
<dbReference type="PANTHER" id="PTHR24100:SF56">
    <property type="entry name" value="BUTYROPHILIN SUBFAMILY 3 MEMBER A3"/>
    <property type="match status" value="1"/>
</dbReference>
<dbReference type="SMART" id="SM00409">
    <property type="entry name" value="IG"/>
    <property type="match status" value="1"/>
</dbReference>
<keyword evidence="6 11" id="KW-0472">Membrane</keyword>
<dbReference type="AlphaFoldDB" id="A0A6J2KV38"/>
<dbReference type="PROSITE" id="PS50188">
    <property type="entry name" value="B302_SPRY"/>
    <property type="match status" value="1"/>
</dbReference>
<dbReference type="InterPro" id="IPR013320">
    <property type="entry name" value="ConA-like_dom_sf"/>
</dbReference>
<dbReference type="PANTHER" id="PTHR24100">
    <property type="entry name" value="BUTYROPHILIN"/>
    <property type="match status" value="1"/>
</dbReference>
<keyword evidence="7" id="KW-1015">Disulfide bond</keyword>
<dbReference type="InterPro" id="IPR007110">
    <property type="entry name" value="Ig-like_dom"/>
</dbReference>
<feature type="domain" description="Ig-like" evidence="14">
    <location>
        <begin position="24"/>
        <end position="140"/>
    </location>
</feature>
<dbReference type="InterPro" id="IPR001870">
    <property type="entry name" value="B30.2/SPRY"/>
</dbReference>
<dbReference type="InterPro" id="IPR003879">
    <property type="entry name" value="Butyrophylin_SPRY"/>
</dbReference>
<evidence type="ECO:0000259" key="14">
    <source>
        <dbReference type="PROSITE" id="PS50835"/>
    </source>
</evidence>
<feature type="domain" description="Ig-like" evidence="14">
    <location>
        <begin position="146"/>
        <end position="235"/>
    </location>
</feature>
<proteinExistence type="inferred from homology"/>
<dbReference type="SMART" id="SM00449">
    <property type="entry name" value="SPRY"/>
    <property type="match status" value="1"/>
</dbReference>
<organism evidence="15 16">
    <name type="scientific">Phyllostomus discolor</name>
    <name type="common">pale spear-nosed bat</name>
    <dbReference type="NCBI Taxonomy" id="89673"/>
    <lineage>
        <taxon>Eukaryota</taxon>
        <taxon>Metazoa</taxon>
        <taxon>Chordata</taxon>
        <taxon>Craniata</taxon>
        <taxon>Vertebrata</taxon>
        <taxon>Euteleostomi</taxon>
        <taxon>Mammalia</taxon>
        <taxon>Eutheria</taxon>
        <taxon>Laurasiatheria</taxon>
        <taxon>Chiroptera</taxon>
        <taxon>Yangochiroptera</taxon>
        <taxon>Phyllostomidae</taxon>
        <taxon>Phyllostominae</taxon>
        <taxon>Phyllostomus</taxon>
    </lineage>
</organism>